<dbReference type="Pfam" id="PF03564">
    <property type="entry name" value="DUF1759"/>
    <property type="match status" value="1"/>
</dbReference>
<feature type="non-terminal residue" evidence="1">
    <location>
        <position position="299"/>
    </location>
</feature>
<proteinExistence type="predicted"/>
<organism evidence="1">
    <name type="scientific">Cuerna arida</name>
    <dbReference type="NCBI Taxonomy" id="1464854"/>
    <lineage>
        <taxon>Eukaryota</taxon>
        <taxon>Metazoa</taxon>
        <taxon>Ecdysozoa</taxon>
        <taxon>Arthropoda</taxon>
        <taxon>Hexapoda</taxon>
        <taxon>Insecta</taxon>
        <taxon>Pterygota</taxon>
        <taxon>Neoptera</taxon>
        <taxon>Paraneoptera</taxon>
        <taxon>Hemiptera</taxon>
        <taxon>Auchenorrhyncha</taxon>
        <taxon>Membracoidea</taxon>
        <taxon>Cicadellidae</taxon>
        <taxon>Cicadellinae</taxon>
        <taxon>Proconiini</taxon>
        <taxon>Cuerna</taxon>
    </lineage>
</organism>
<dbReference type="PANTHER" id="PTHR22954">
    <property type="entry name" value="RETROVIRAL PROTEASE-RELATED"/>
    <property type="match status" value="1"/>
</dbReference>
<dbReference type="EMBL" id="GECZ01015392">
    <property type="protein sequence ID" value="JAS54377.1"/>
    <property type="molecule type" value="Transcribed_RNA"/>
</dbReference>
<accession>A0A1B6FVZ8</accession>
<dbReference type="PANTHER" id="PTHR22954:SF3">
    <property type="entry name" value="PROTEIN CBG08539"/>
    <property type="match status" value="1"/>
</dbReference>
<name>A0A1B6FVZ8_9HEMI</name>
<sequence>MSLESKINLQSTRLKLLENAMDYFKGKDNTMITKPQVQTRMDVLEANWEKFDRDHDRICESKSELLKDLAYINDDHYSRAQEAYMVSKSAMLDLLEELSISSQQCASITDTNTLNSMARQNLPIFPKISLPQFSGSYQSWKPFHDLFSSLVIQNPDLTDVAKLHYLKTSLLGDAAQLISSFQITGENFIPAWEKLVTRYENKRVLIKKHLDDIFNLKPLGKKSAQGLNNLMSTVNESLGSLKSLGSPTEKWDHILVYIIVQRLDPETHEAWEIRYGVSTEPSTLQDLQNFIEGRIRALE</sequence>
<protein>
    <submittedName>
        <fullName evidence="1">Uncharacterized protein</fullName>
    </submittedName>
</protein>
<evidence type="ECO:0000313" key="1">
    <source>
        <dbReference type="EMBL" id="JAS54377.1"/>
    </source>
</evidence>
<dbReference type="InterPro" id="IPR005312">
    <property type="entry name" value="DUF1759"/>
</dbReference>
<gene>
    <name evidence="1" type="ORF">g.3353</name>
</gene>
<reference evidence="1" key="1">
    <citation type="submission" date="2015-11" db="EMBL/GenBank/DDBJ databases">
        <title>De novo transcriptome assembly of four potential Pierce s Disease insect vectors from Arizona vineyards.</title>
        <authorList>
            <person name="Tassone E.E."/>
        </authorList>
    </citation>
    <scope>NUCLEOTIDE SEQUENCE</scope>
</reference>
<dbReference type="AlphaFoldDB" id="A0A1B6FVZ8"/>